<dbReference type="InterPro" id="IPR025652">
    <property type="entry name" value="TesB_C"/>
</dbReference>
<dbReference type="InterPro" id="IPR003703">
    <property type="entry name" value="Acyl_CoA_thio"/>
</dbReference>
<evidence type="ECO:0000259" key="4">
    <source>
        <dbReference type="Pfam" id="PF13622"/>
    </source>
</evidence>
<feature type="domain" description="Acyl-CoA thioesterase 2 C-terminal" evidence="3">
    <location>
        <begin position="213"/>
        <end position="334"/>
    </location>
</feature>
<dbReference type="Pfam" id="PF02551">
    <property type="entry name" value="Acyl_CoA_thio"/>
    <property type="match status" value="1"/>
</dbReference>
<name>A0A7I5EE18_HAECO</name>
<proteinExistence type="inferred from homology"/>
<dbReference type="GO" id="GO:0009062">
    <property type="term" value="P:fatty acid catabolic process"/>
    <property type="evidence" value="ECO:0007669"/>
    <property type="project" value="TreeGrafter"/>
</dbReference>
<evidence type="ECO:0000313" key="5">
    <source>
        <dbReference type="Proteomes" id="UP000025227"/>
    </source>
</evidence>
<dbReference type="WBParaSite" id="HCON_00168150-00002">
    <property type="protein sequence ID" value="HCON_00168150-00002"/>
    <property type="gene ID" value="HCON_00168150"/>
</dbReference>
<dbReference type="OMA" id="FRGHCHA"/>
<protein>
    <submittedName>
        <fullName evidence="6">Acyl-CoA thioesterase II</fullName>
    </submittedName>
</protein>
<reference evidence="6" key="1">
    <citation type="submission" date="2020-12" db="UniProtKB">
        <authorList>
            <consortium name="WormBaseParasite"/>
        </authorList>
    </citation>
    <scope>IDENTIFICATION</scope>
    <source>
        <strain evidence="6">MHco3</strain>
    </source>
</reference>
<dbReference type="GO" id="GO:0006637">
    <property type="term" value="P:acyl-CoA metabolic process"/>
    <property type="evidence" value="ECO:0007669"/>
    <property type="project" value="InterPro"/>
</dbReference>
<dbReference type="OrthoDB" id="68328at2759"/>
<dbReference type="InterPro" id="IPR049449">
    <property type="entry name" value="TesB_ACOT8-like_N"/>
</dbReference>
<keyword evidence="5" id="KW-1185">Reference proteome</keyword>
<sequence>MSVAVNLKTVFASTVKRLCSTAARNARIIDEDGPDLPQRLLDCFLKLERLNDYEFRSVHLLRGRRSFSHIYGGQLVAHSLKSATETVDRALSPHSMHCYFVNAGSVLEPVHYNVDCIRDGKSFATRLVKVVQNGKILFTSQLSFQREQPSGMRHETKIEMPPGPDGLLTARELMRNCLENSKSDHMTPTEVFSAYKLAEFPPTFHRIYEARPVDQKIYQPDLDGPLHRPQYHMWIKPVLDVGTDPLMHQYMAAYISDSTMVETAILPHLARGFPMSMAFSLDHCIWFHQTKFNINEWMLWEQTSDFAGNSRTHTRARLWTQTGNLVMTAVQEGLARPVRENA</sequence>
<keyword evidence="2" id="KW-0378">Hydrolase</keyword>
<dbReference type="Gene3D" id="2.40.160.210">
    <property type="entry name" value="Acyl-CoA thioesterase, double hotdog domain"/>
    <property type="match status" value="1"/>
</dbReference>
<organism evidence="5 6">
    <name type="scientific">Haemonchus contortus</name>
    <name type="common">Barber pole worm</name>
    <dbReference type="NCBI Taxonomy" id="6289"/>
    <lineage>
        <taxon>Eukaryota</taxon>
        <taxon>Metazoa</taxon>
        <taxon>Ecdysozoa</taxon>
        <taxon>Nematoda</taxon>
        <taxon>Chromadorea</taxon>
        <taxon>Rhabditida</taxon>
        <taxon>Rhabditina</taxon>
        <taxon>Rhabditomorpha</taxon>
        <taxon>Strongyloidea</taxon>
        <taxon>Trichostrongylidae</taxon>
        <taxon>Haemonchus</taxon>
    </lineage>
</organism>
<evidence type="ECO:0000256" key="2">
    <source>
        <dbReference type="ARBA" id="ARBA00022801"/>
    </source>
</evidence>
<dbReference type="CDD" id="cd03445">
    <property type="entry name" value="Thioesterase_II_repeat2"/>
    <property type="match status" value="1"/>
</dbReference>
<dbReference type="Pfam" id="PF13622">
    <property type="entry name" value="4HBT_3"/>
    <property type="match status" value="1"/>
</dbReference>
<dbReference type="CDD" id="cd03444">
    <property type="entry name" value="Thioesterase_II_repeat1"/>
    <property type="match status" value="1"/>
</dbReference>
<evidence type="ECO:0000259" key="3">
    <source>
        <dbReference type="Pfam" id="PF02551"/>
    </source>
</evidence>
<dbReference type="PANTHER" id="PTHR11066:SF48">
    <property type="entry name" value="ACYL-COA THIOESTERASE II"/>
    <property type="match status" value="1"/>
</dbReference>
<dbReference type="SUPFAM" id="SSF54637">
    <property type="entry name" value="Thioesterase/thiol ester dehydrase-isomerase"/>
    <property type="match status" value="2"/>
</dbReference>
<dbReference type="AlphaFoldDB" id="A0A7I5EE18"/>
<dbReference type="InterPro" id="IPR042171">
    <property type="entry name" value="Acyl-CoA_hotdog"/>
</dbReference>
<dbReference type="Proteomes" id="UP000025227">
    <property type="component" value="Unplaced"/>
</dbReference>
<dbReference type="GO" id="GO:0047617">
    <property type="term" value="F:fatty acyl-CoA hydrolase activity"/>
    <property type="evidence" value="ECO:0007669"/>
    <property type="project" value="InterPro"/>
</dbReference>
<evidence type="ECO:0000313" key="6">
    <source>
        <dbReference type="WBParaSite" id="HCON_00168150-00002"/>
    </source>
</evidence>
<dbReference type="GO" id="GO:0005782">
    <property type="term" value="C:peroxisomal matrix"/>
    <property type="evidence" value="ECO:0007669"/>
    <property type="project" value="TreeGrafter"/>
</dbReference>
<dbReference type="InterPro" id="IPR029069">
    <property type="entry name" value="HotDog_dom_sf"/>
</dbReference>
<comment type="similarity">
    <text evidence="1">Belongs to the C/M/P thioester hydrolase family.</text>
</comment>
<feature type="domain" description="Acyl-CoA thioesterase-like N-terminal HotDog" evidence="4">
    <location>
        <begin position="68"/>
        <end position="145"/>
    </location>
</feature>
<accession>A0A7I5EE18</accession>
<evidence type="ECO:0000256" key="1">
    <source>
        <dbReference type="ARBA" id="ARBA00006538"/>
    </source>
</evidence>
<dbReference type="PANTHER" id="PTHR11066">
    <property type="entry name" value="ACYL-COA THIOESTERASE"/>
    <property type="match status" value="1"/>
</dbReference>